<dbReference type="EMBL" id="JBCAWK010000011">
    <property type="protein sequence ID" value="KAK8846735.1"/>
    <property type="molecule type" value="Genomic_DNA"/>
</dbReference>
<dbReference type="Proteomes" id="UP001388673">
    <property type="component" value="Unassembled WGS sequence"/>
</dbReference>
<dbReference type="AlphaFoldDB" id="A0AAW0YVG6"/>
<protein>
    <submittedName>
        <fullName evidence="3">Uncharacterized protein</fullName>
    </submittedName>
</protein>
<gene>
    <name evidence="3" type="ORF">IAR55_005822</name>
</gene>
<accession>A0AAW0YVG6</accession>
<evidence type="ECO:0000313" key="4">
    <source>
        <dbReference type="Proteomes" id="UP001388673"/>
    </source>
</evidence>
<feature type="region of interest" description="Disordered" evidence="1">
    <location>
        <begin position="86"/>
        <end position="119"/>
    </location>
</feature>
<comment type="caution">
    <text evidence="3">The sequence shown here is derived from an EMBL/GenBank/DDBJ whole genome shotgun (WGS) entry which is preliminary data.</text>
</comment>
<proteinExistence type="predicted"/>
<dbReference type="GeneID" id="92183080"/>
<sequence length="119" mass="12897">MKGPLPSAQRWRLNSMEAALVLLMSLPFLTENRSTSLAPPSKETPTRSSSPHHLKLLRPASGQAHSIVPHSPIQIIQLESIRLHPSSTLCVPGSDPGRRREGEGFDQVGTTDGEAETGR</sequence>
<feature type="region of interest" description="Disordered" evidence="1">
    <location>
        <begin position="32"/>
        <end position="66"/>
    </location>
</feature>
<dbReference type="KEGG" id="kne:92183080"/>
<evidence type="ECO:0000313" key="3">
    <source>
        <dbReference type="EMBL" id="KAK8846735.1"/>
    </source>
</evidence>
<evidence type="ECO:0000256" key="1">
    <source>
        <dbReference type="SAM" id="MobiDB-lite"/>
    </source>
</evidence>
<organism evidence="3 4">
    <name type="scientific">Kwoniella newhampshirensis</name>
    <dbReference type="NCBI Taxonomy" id="1651941"/>
    <lineage>
        <taxon>Eukaryota</taxon>
        <taxon>Fungi</taxon>
        <taxon>Dikarya</taxon>
        <taxon>Basidiomycota</taxon>
        <taxon>Agaricomycotina</taxon>
        <taxon>Tremellomycetes</taxon>
        <taxon>Tremellales</taxon>
        <taxon>Cryptococcaceae</taxon>
        <taxon>Kwoniella</taxon>
    </lineage>
</organism>
<feature type="signal peptide" evidence="2">
    <location>
        <begin position="1"/>
        <end position="32"/>
    </location>
</feature>
<feature type="chain" id="PRO_5043385033" evidence="2">
    <location>
        <begin position="33"/>
        <end position="119"/>
    </location>
</feature>
<dbReference type="RefSeq" id="XP_066800685.1">
    <property type="nucleotide sequence ID" value="XM_066948912.1"/>
</dbReference>
<reference evidence="3 4" key="1">
    <citation type="journal article" date="2024" name="bioRxiv">
        <title>Comparative genomics of Cryptococcus and Kwoniella reveals pathogenesis evolution and contrasting karyotype dynamics via intercentromeric recombination or chromosome fusion.</title>
        <authorList>
            <person name="Coelho M.A."/>
            <person name="David-Palma M."/>
            <person name="Shea T."/>
            <person name="Bowers K."/>
            <person name="McGinley-Smith S."/>
            <person name="Mohammad A.W."/>
            <person name="Gnirke A."/>
            <person name="Yurkov A.M."/>
            <person name="Nowrousian M."/>
            <person name="Sun S."/>
            <person name="Cuomo C.A."/>
            <person name="Heitman J."/>
        </authorList>
    </citation>
    <scope>NUCLEOTIDE SEQUENCE [LARGE SCALE GENOMIC DNA]</scope>
    <source>
        <strain evidence="3 4">CBS 13917</strain>
    </source>
</reference>
<keyword evidence="2" id="KW-0732">Signal</keyword>
<evidence type="ECO:0000256" key="2">
    <source>
        <dbReference type="SAM" id="SignalP"/>
    </source>
</evidence>
<name>A0AAW0YVG6_9TREE</name>
<keyword evidence="4" id="KW-1185">Reference proteome</keyword>